<dbReference type="EMBL" id="KV918781">
    <property type="protein sequence ID" value="OSX80084.1"/>
    <property type="molecule type" value="Genomic_DNA"/>
</dbReference>
<evidence type="ECO:0000256" key="5">
    <source>
        <dbReference type="ARBA" id="ARBA00022857"/>
    </source>
</evidence>
<keyword evidence="11" id="KW-1185">Reference proteome</keyword>
<gene>
    <name evidence="10" type="ORF">BU14_0060s0049</name>
</gene>
<dbReference type="GO" id="GO:0006526">
    <property type="term" value="P:L-arginine biosynthetic process"/>
    <property type="evidence" value="ECO:0007669"/>
    <property type="project" value="UniProtKB-UniPathway"/>
</dbReference>
<dbReference type="GO" id="GO:0070401">
    <property type="term" value="F:NADP+ binding"/>
    <property type="evidence" value="ECO:0007669"/>
    <property type="project" value="InterPro"/>
</dbReference>
<evidence type="ECO:0000256" key="4">
    <source>
        <dbReference type="ARBA" id="ARBA00022605"/>
    </source>
</evidence>
<dbReference type="NCBIfam" id="TIGR01850">
    <property type="entry name" value="argC"/>
    <property type="match status" value="1"/>
</dbReference>
<dbReference type="Pfam" id="PF22698">
    <property type="entry name" value="Semialdhyde_dhC_1"/>
    <property type="match status" value="1"/>
</dbReference>
<evidence type="ECO:0000256" key="2">
    <source>
        <dbReference type="ARBA" id="ARBA00013072"/>
    </source>
</evidence>
<evidence type="ECO:0000256" key="1">
    <source>
        <dbReference type="ARBA" id="ARBA00004862"/>
    </source>
</evidence>
<evidence type="ECO:0000256" key="6">
    <source>
        <dbReference type="ARBA" id="ARBA00023002"/>
    </source>
</evidence>
<dbReference type="UniPathway" id="UPA00068">
    <property type="reaction ID" value="UER00108"/>
</dbReference>
<dbReference type="EC" id="1.2.1.38" evidence="2"/>
<keyword evidence="5" id="KW-0521">NADP</keyword>
<feature type="active site" evidence="8">
    <location>
        <position position="172"/>
    </location>
</feature>
<name>A0A1X6PGU2_PORUM</name>
<evidence type="ECO:0000256" key="3">
    <source>
        <dbReference type="ARBA" id="ARBA00022571"/>
    </source>
</evidence>
<keyword evidence="6" id="KW-0560">Oxidoreductase</keyword>
<dbReference type="CDD" id="cd17895">
    <property type="entry name" value="AGPR_1_N"/>
    <property type="match status" value="1"/>
</dbReference>
<dbReference type="InterPro" id="IPR000534">
    <property type="entry name" value="Semialdehyde_DH_NAD-bd"/>
</dbReference>
<comment type="catalytic activity">
    <reaction evidence="7">
        <text>N-acetyl-L-glutamate 5-semialdehyde + phosphate + NADP(+) = N-acetyl-L-glutamyl 5-phosphate + NADPH + H(+)</text>
        <dbReference type="Rhea" id="RHEA:21588"/>
        <dbReference type="ChEBI" id="CHEBI:15378"/>
        <dbReference type="ChEBI" id="CHEBI:29123"/>
        <dbReference type="ChEBI" id="CHEBI:43474"/>
        <dbReference type="ChEBI" id="CHEBI:57783"/>
        <dbReference type="ChEBI" id="CHEBI:57936"/>
        <dbReference type="ChEBI" id="CHEBI:58349"/>
        <dbReference type="EC" id="1.2.1.38"/>
    </reaction>
</comment>
<dbReference type="SUPFAM" id="SSF51735">
    <property type="entry name" value="NAD(P)-binding Rossmann-fold domains"/>
    <property type="match status" value="1"/>
</dbReference>
<comment type="pathway">
    <text evidence="1">Amino-acid biosynthesis; L-arginine biosynthesis; N(2)-acetyl-L-ornithine from L-glutamate: step 3/4.</text>
</comment>
<dbReference type="SMART" id="SM00859">
    <property type="entry name" value="Semialdhyde_dh"/>
    <property type="match status" value="1"/>
</dbReference>
<dbReference type="InterPro" id="IPR023013">
    <property type="entry name" value="AGPR_AS"/>
</dbReference>
<keyword evidence="4" id="KW-0028">Amino-acid biosynthesis</keyword>
<accession>A0A1X6PGU2</accession>
<dbReference type="HAMAP" id="MF_00150">
    <property type="entry name" value="ArgC_type1"/>
    <property type="match status" value="1"/>
</dbReference>
<dbReference type="InterPro" id="IPR058924">
    <property type="entry name" value="AGPR_dimerisation_dom"/>
</dbReference>
<sequence length="369" mass="38013">MVADGAATTTPIPVRVAILGASGYTGAELLRLLSSHPHTSIVALSGERSAGSPMGSVFPHLAFGPPGGFVHSLPDLTTTAEVVTVAQAGAVDVVFCCLPHATTQKIIAQLPLDKVRVVDLSADFRLRDVDTYAAWYGAPHAAVELQRQAVYGLTELARDAVRGARLVANPGCYPTSAQLPLVPLLSAGLISPADIIVDAKSGVTGAGRAAKVGTLFCEAADGMSAYGVAAHRHAPEIEQGLSDAAGAPVDVVFTPHLVPLARGILSTMYVKLAAGVTADDLRARLAAVYDEEPFVHVLPAGAAPPHTRHVRGSNHAVMAVVADRVAGRAILVCVIDNIVKGASGQAIQNMNVMCGFPEMDGLGATPVFP</sequence>
<keyword evidence="3" id="KW-0055">Arginine biosynthesis</keyword>
<dbReference type="GO" id="GO:0003942">
    <property type="term" value="F:N-acetyl-gamma-glutamyl-phosphate reductase activity"/>
    <property type="evidence" value="ECO:0007669"/>
    <property type="project" value="UniProtKB-EC"/>
</dbReference>
<dbReference type="PANTHER" id="PTHR32338:SF10">
    <property type="entry name" value="N-ACETYL-GAMMA-GLUTAMYL-PHOSPHATE REDUCTASE, CHLOROPLASTIC-RELATED"/>
    <property type="match status" value="1"/>
</dbReference>
<evidence type="ECO:0000313" key="11">
    <source>
        <dbReference type="Proteomes" id="UP000218209"/>
    </source>
</evidence>
<protein>
    <recommendedName>
        <fullName evidence="2">N-acetyl-gamma-glutamyl-phosphate reductase</fullName>
        <ecNumber evidence="2">1.2.1.38</ecNumber>
    </recommendedName>
</protein>
<dbReference type="Proteomes" id="UP000218209">
    <property type="component" value="Unassembled WGS sequence"/>
</dbReference>
<reference evidence="10 11" key="1">
    <citation type="submission" date="2017-03" db="EMBL/GenBank/DDBJ databases">
        <title>WGS assembly of Porphyra umbilicalis.</title>
        <authorList>
            <person name="Brawley S.H."/>
            <person name="Blouin N.A."/>
            <person name="Ficko-Blean E."/>
            <person name="Wheeler G.L."/>
            <person name="Lohr M."/>
            <person name="Goodson H.V."/>
            <person name="Jenkins J.W."/>
            <person name="Blaby-Haas C.E."/>
            <person name="Helliwell K.E."/>
            <person name="Chan C."/>
            <person name="Marriage T."/>
            <person name="Bhattacharya D."/>
            <person name="Klein A.S."/>
            <person name="Badis Y."/>
            <person name="Brodie J."/>
            <person name="Cao Y."/>
            <person name="Collen J."/>
            <person name="Dittami S.M."/>
            <person name="Gachon C.M."/>
            <person name="Green B.R."/>
            <person name="Karpowicz S."/>
            <person name="Kim J.W."/>
            <person name="Kudahl U."/>
            <person name="Lin S."/>
            <person name="Michel G."/>
            <person name="Mittag M."/>
            <person name="Olson B.J."/>
            <person name="Pangilinan J."/>
            <person name="Peng Y."/>
            <person name="Qiu H."/>
            <person name="Shu S."/>
            <person name="Singer J.T."/>
            <person name="Smith A.G."/>
            <person name="Sprecher B.N."/>
            <person name="Wagner V."/>
            <person name="Wang W."/>
            <person name="Wang Z.-Y."/>
            <person name="Yan J."/>
            <person name="Yarish C."/>
            <person name="Zoeuner-Riek S."/>
            <person name="Zhuang Y."/>
            <person name="Zou Y."/>
            <person name="Lindquist E.A."/>
            <person name="Grimwood J."/>
            <person name="Barry K."/>
            <person name="Rokhsar D.S."/>
            <person name="Schmutz J."/>
            <person name="Stiller J.W."/>
            <person name="Grossman A.R."/>
            <person name="Prochnik S.E."/>
        </authorList>
    </citation>
    <scope>NUCLEOTIDE SEQUENCE [LARGE SCALE GENOMIC DNA]</scope>
    <source>
        <strain evidence="10">4086291</strain>
    </source>
</reference>
<dbReference type="SUPFAM" id="SSF55347">
    <property type="entry name" value="Glyceraldehyde-3-phosphate dehydrogenase-like, C-terminal domain"/>
    <property type="match status" value="1"/>
</dbReference>
<dbReference type="OrthoDB" id="438291at2759"/>
<proteinExistence type="inferred from homology"/>
<dbReference type="InterPro" id="IPR050085">
    <property type="entry name" value="AGPR"/>
</dbReference>
<evidence type="ECO:0000256" key="7">
    <source>
        <dbReference type="ARBA" id="ARBA00050557"/>
    </source>
</evidence>
<dbReference type="Gene3D" id="3.40.50.720">
    <property type="entry name" value="NAD(P)-binding Rossmann-like Domain"/>
    <property type="match status" value="1"/>
</dbReference>
<dbReference type="Gene3D" id="3.30.360.10">
    <property type="entry name" value="Dihydrodipicolinate Reductase, domain 2"/>
    <property type="match status" value="1"/>
</dbReference>
<feature type="domain" description="Semialdehyde dehydrogenase NAD-binding" evidence="9">
    <location>
        <begin position="15"/>
        <end position="164"/>
    </location>
</feature>
<dbReference type="InterPro" id="IPR000706">
    <property type="entry name" value="AGPR_type-1"/>
</dbReference>
<evidence type="ECO:0000256" key="8">
    <source>
        <dbReference type="PROSITE-ProRule" id="PRU10010"/>
    </source>
</evidence>
<dbReference type="CDD" id="cd23934">
    <property type="entry name" value="AGPR_1_C"/>
    <property type="match status" value="1"/>
</dbReference>
<dbReference type="FunFam" id="3.30.360.10:FF:000014">
    <property type="entry name" value="N-acetyl-gamma-glutamyl-phosphate reductase"/>
    <property type="match status" value="1"/>
</dbReference>
<evidence type="ECO:0000259" key="9">
    <source>
        <dbReference type="SMART" id="SM00859"/>
    </source>
</evidence>
<dbReference type="AlphaFoldDB" id="A0A1X6PGU2"/>
<dbReference type="InterPro" id="IPR036291">
    <property type="entry name" value="NAD(P)-bd_dom_sf"/>
</dbReference>
<organism evidence="10 11">
    <name type="scientific">Porphyra umbilicalis</name>
    <name type="common">Purple laver</name>
    <name type="synonym">Red alga</name>
    <dbReference type="NCBI Taxonomy" id="2786"/>
    <lineage>
        <taxon>Eukaryota</taxon>
        <taxon>Rhodophyta</taxon>
        <taxon>Bangiophyceae</taxon>
        <taxon>Bangiales</taxon>
        <taxon>Bangiaceae</taxon>
        <taxon>Porphyra</taxon>
    </lineage>
</organism>
<dbReference type="PROSITE" id="PS01224">
    <property type="entry name" value="ARGC"/>
    <property type="match status" value="1"/>
</dbReference>
<dbReference type="Pfam" id="PF01118">
    <property type="entry name" value="Semialdhyde_dh"/>
    <property type="match status" value="1"/>
</dbReference>
<dbReference type="GO" id="GO:0051287">
    <property type="term" value="F:NAD binding"/>
    <property type="evidence" value="ECO:0007669"/>
    <property type="project" value="InterPro"/>
</dbReference>
<evidence type="ECO:0000313" key="10">
    <source>
        <dbReference type="EMBL" id="OSX80084.1"/>
    </source>
</evidence>
<dbReference type="PANTHER" id="PTHR32338">
    <property type="entry name" value="N-ACETYL-GAMMA-GLUTAMYL-PHOSPHATE REDUCTASE, CHLOROPLASTIC-RELATED-RELATED"/>
    <property type="match status" value="1"/>
</dbReference>